<dbReference type="AlphaFoldDB" id="A0A1I0X8Z4"/>
<dbReference type="EMBL" id="FOKA01000004">
    <property type="protein sequence ID" value="SFA97495.1"/>
    <property type="molecule type" value="Genomic_DNA"/>
</dbReference>
<protein>
    <submittedName>
        <fullName evidence="1">Uncharacterized protein</fullName>
    </submittedName>
</protein>
<evidence type="ECO:0000313" key="1">
    <source>
        <dbReference type="EMBL" id="SFA97495.1"/>
    </source>
</evidence>
<accession>A0A1I0X8Z4</accession>
<gene>
    <name evidence="1" type="ORF">SAMN05421867_104218</name>
</gene>
<dbReference type="STRING" id="988821.SAMN05421867_104218"/>
<reference evidence="1 2" key="1">
    <citation type="submission" date="2016-10" db="EMBL/GenBank/DDBJ databases">
        <authorList>
            <person name="de Groot N.N."/>
        </authorList>
    </citation>
    <scope>NUCLEOTIDE SEQUENCE [LARGE SCALE GENOMIC DNA]</scope>
    <source>
        <strain evidence="1 2">CGMCC 4.6945</strain>
    </source>
</reference>
<name>A0A1I0X8Z4_9CELL</name>
<keyword evidence="2" id="KW-1185">Reference proteome</keyword>
<proteinExistence type="predicted"/>
<dbReference type="Proteomes" id="UP000199012">
    <property type="component" value="Unassembled WGS sequence"/>
</dbReference>
<evidence type="ECO:0000313" key="2">
    <source>
        <dbReference type="Proteomes" id="UP000199012"/>
    </source>
</evidence>
<sequence>MLEAALRTGLEDRALQGVPSAPASSGWLRRAEPLAEPVGDVVVADVVIRGGVQRPRRGAVDGVGGG</sequence>
<organism evidence="1 2">
    <name type="scientific">Cellulomonas marina</name>
    <dbReference type="NCBI Taxonomy" id="988821"/>
    <lineage>
        <taxon>Bacteria</taxon>
        <taxon>Bacillati</taxon>
        <taxon>Actinomycetota</taxon>
        <taxon>Actinomycetes</taxon>
        <taxon>Micrococcales</taxon>
        <taxon>Cellulomonadaceae</taxon>
        <taxon>Cellulomonas</taxon>
    </lineage>
</organism>